<protein>
    <submittedName>
        <fullName evidence="3">Uncharacterized protein</fullName>
    </submittedName>
</protein>
<evidence type="ECO:0000256" key="2">
    <source>
        <dbReference type="SAM" id="MobiDB-lite"/>
    </source>
</evidence>
<keyword evidence="1" id="KW-0175">Coiled coil</keyword>
<feature type="region of interest" description="Disordered" evidence="2">
    <location>
        <begin position="1"/>
        <end position="86"/>
    </location>
</feature>
<comment type="caution">
    <text evidence="3">The sequence shown here is derived from an EMBL/GenBank/DDBJ whole genome shotgun (WGS) entry which is preliminary data.</text>
</comment>
<reference evidence="3 4" key="1">
    <citation type="journal article" date="2020" name="ISME J.">
        <title>Uncovering the hidden diversity of litter-decomposition mechanisms in mushroom-forming fungi.</title>
        <authorList>
            <person name="Floudas D."/>
            <person name="Bentzer J."/>
            <person name="Ahren D."/>
            <person name="Johansson T."/>
            <person name="Persson P."/>
            <person name="Tunlid A."/>
        </authorList>
    </citation>
    <scope>NUCLEOTIDE SEQUENCE [LARGE SCALE GENOMIC DNA]</scope>
    <source>
        <strain evidence="3 4">CBS 146.42</strain>
    </source>
</reference>
<evidence type="ECO:0000313" key="4">
    <source>
        <dbReference type="Proteomes" id="UP000559027"/>
    </source>
</evidence>
<dbReference type="Proteomes" id="UP000559027">
    <property type="component" value="Unassembled WGS sequence"/>
</dbReference>
<proteinExistence type="predicted"/>
<name>A0A8H5FX14_9AGAR</name>
<organism evidence="3 4">
    <name type="scientific">Leucocoprinus leucothites</name>
    <dbReference type="NCBI Taxonomy" id="201217"/>
    <lineage>
        <taxon>Eukaryota</taxon>
        <taxon>Fungi</taxon>
        <taxon>Dikarya</taxon>
        <taxon>Basidiomycota</taxon>
        <taxon>Agaricomycotina</taxon>
        <taxon>Agaricomycetes</taxon>
        <taxon>Agaricomycetidae</taxon>
        <taxon>Agaricales</taxon>
        <taxon>Agaricineae</taxon>
        <taxon>Agaricaceae</taxon>
        <taxon>Leucocoprinus</taxon>
    </lineage>
</organism>
<accession>A0A8H5FX14</accession>
<evidence type="ECO:0000313" key="3">
    <source>
        <dbReference type="EMBL" id="KAF5351913.1"/>
    </source>
</evidence>
<evidence type="ECO:0000256" key="1">
    <source>
        <dbReference type="SAM" id="Coils"/>
    </source>
</evidence>
<sequence>MPLFHSRSPSSLEDSPDNRPNRQRSMFSRKSPPPPSPRNSNEGGRRSFFRSSSDTDSEGRSRSDSVRSGGFFGMGRNRNSHSIYNDPSIVAARQKVTDAEAAEREADQALVQARNKVKEAKRHVEVLEREALEDAHRAKMKQAEAKIVRKSAKALGRHG</sequence>
<keyword evidence="4" id="KW-1185">Reference proteome</keyword>
<dbReference type="AlphaFoldDB" id="A0A8H5FX14"/>
<gene>
    <name evidence="3" type="ORF">D9756_007644</name>
</gene>
<dbReference type="EMBL" id="JAACJO010000012">
    <property type="protein sequence ID" value="KAF5351913.1"/>
    <property type="molecule type" value="Genomic_DNA"/>
</dbReference>
<feature type="coiled-coil region" evidence="1">
    <location>
        <begin position="96"/>
        <end position="130"/>
    </location>
</feature>